<evidence type="ECO:0000313" key="2">
    <source>
        <dbReference type="EMBL" id="ODN72622.1"/>
    </source>
</evidence>
<dbReference type="Proteomes" id="UP000094622">
    <property type="component" value="Unassembled WGS sequence"/>
</dbReference>
<reference evidence="2 3" key="1">
    <citation type="submission" date="2016-07" db="EMBL/GenBank/DDBJ databases">
        <title>Draft Genome Sequence of Methylobrevis pamukkalensis PK2.</title>
        <authorList>
            <person name="Vasilenko O.V."/>
            <person name="Doronina N.V."/>
            <person name="Shmareva M.N."/>
            <person name="Tarlachkov S.V."/>
            <person name="Mustakhimov I."/>
            <person name="Trotsenko Y.A."/>
        </authorList>
    </citation>
    <scope>NUCLEOTIDE SEQUENCE [LARGE SCALE GENOMIC DNA]</scope>
    <source>
        <strain evidence="2 3">PK2</strain>
    </source>
</reference>
<evidence type="ECO:0000313" key="3">
    <source>
        <dbReference type="Proteomes" id="UP000094622"/>
    </source>
</evidence>
<comment type="caution">
    <text evidence="2">The sequence shown here is derived from an EMBL/GenBank/DDBJ whole genome shotgun (WGS) entry which is preliminary data.</text>
</comment>
<accession>A0A1E3H8G3</accession>
<gene>
    <name evidence="2" type="ORF">A6302_00115</name>
</gene>
<evidence type="ECO:0000256" key="1">
    <source>
        <dbReference type="SAM" id="MobiDB-lite"/>
    </source>
</evidence>
<sequence length="126" mass="13381">MRILDIGRTIDRTGTARVSPRRVASASAGSGADRDERHEPRGEAMSEGRDIVLLEPVSPRESSGHYRAGAPFIAQLIANRETTPAGGERRASRANGAVAPRANEAYGRAGRLSTAIEPGFLLARSC</sequence>
<dbReference type="EMBL" id="MCRJ01000001">
    <property type="protein sequence ID" value="ODN72622.1"/>
    <property type="molecule type" value="Genomic_DNA"/>
</dbReference>
<name>A0A1E3H8G3_9HYPH</name>
<feature type="compositionally biased region" description="Basic and acidic residues" evidence="1">
    <location>
        <begin position="32"/>
        <end position="50"/>
    </location>
</feature>
<protein>
    <submittedName>
        <fullName evidence="2">Uncharacterized protein</fullName>
    </submittedName>
</protein>
<keyword evidence="3" id="KW-1185">Reference proteome</keyword>
<organism evidence="2 3">
    <name type="scientific">Methylobrevis pamukkalensis</name>
    <dbReference type="NCBI Taxonomy" id="1439726"/>
    <lineage>
        <taxon>Bacteria</taxon>
        <taxon>Pseudomonadati</taxon>
        <taxon>Pseudomonadota</taxon>
        <taxon>Alphaproteobacteria</taxon>
        <taxon>Hyphomicrobiales</taxon>
        <taxon>Pleomorphomonadaceae</taxon>
        <taxon>Methylobrevis</taxon>
    </lineage>
</organism>
<proteinExistence type="predicted"/>
<feature type="compositionally biased region" description="Low complexity" evidence="1">
    <location>
        <begin position="16"/>
        <end position="31"/>
    </location>
</feature>
<dbReference type="AlphaFoldDB" id="A0A1E3H8G3"/>
<feature type="region of interest" description="Disordered" evidence="1">
    <location>
        <begin position="15"/>
        <end position="50"/>
    </location>
</feature>